<dbReference type="Proteomes" id="UP000244892">
    <property type="component" value="Chromosome"/>
</dbReference>
<dbReference type="RefSeq" id="WP_058087161.1">
    <property type="nucleotide sequence ID" value="NZ_CP029210.1"/>
</dbReference>
<protein>
    <submittedName>
        <fullName evidence="3">PRTRC system protein D</fullName>
    </submittedName>
</protein>
<feature type="domain" description="Actin-like protein N-terminal" evidence="1">
    <location>
        <begin position="7"/>
        <end position="155"/>
    </location>
</feature>
<dbReference type="InterPro" id="IPR022389">
    <property type="entry name" value="PRTRC_protein-D"/>
</dbReference>
<feature type="domain" description="Actin homologue MreB-like C-terminal" evidence="2">
    <location>
        <begin position="177"/>
        <end position="297"/>
    </location>
</feature>
<dbReference type="InterPro" id="IPR040607">
    <property type="entry name" value="ALP_N"/>
</dbReference>
<evidence type="ECO:0000259" key="2">
    <source>
        <dbReference type="Pfam" id="PF21522"/>
    </source>
</evidence>
<accession>A0A2U8FQZ9</accession>
<dbReference type="AlphaFoldDB" id="A0A2U8FQZ9"/>
<dbReference type="OrthoDB" id="143284at2"/>
<dbReference type="KEGG" id="aon:DEH84_08715"/>
<evidence type="ECO:0000313" key="3">
    <source>
        <dbReference type="EMBL" id="AWI53501.1"/>
    </source>
</evidence>
<dbReference type="Pfam" id="PF21522">
    <property type="entry name" value="MreB-like_C"/>
    <property type="match status" value="1"/>
</dbReference>
<gene>
    <name evidence="3" type="ORF">DEH84_08715</name>
</gene>
<evidence type="ECO:0000259" key="1">
    <source>
        <dbReference type="Pfam" id="PF17989"/>
    </source>
</evidence>
<dbReference type="SUPFAM" id="SSF53067">
    <property type="entry name" value="Actin-like ATPase domain"/>
    <property type="match status" value="2"/>
</dbReference>
<dbReference type="Gene3D" id="3.30.420.40">
    <property type="match status" value="2"/>
</dbReference>
<proteinExistence type="predicted"/>
<dbReference type="NCBIfam" id="TIGR03739">
    <property type="entry name" value="PRTRC_D"/>
    <property type="match status" value="1"/>
</dbReference>
<organism evidence="3 4">
    <name type="scientific">Aquabacterium olei</name>
    <dbReference type="NCBI Taxonomy" id="1296669"/>
    <lineage>
        <taxon>Bacteria</taxon>
        <taxon>Pseudomonadati</taxon>
        <taxon>Pseudomonadota</taxon>
        <taxon>Betaproteobacteria</taxon>
        <taxon>Burkholderiales</taxon>
        <taxon>Aquabacterium</taxon>
    </lineage>
</organism>
<keyword evidence="4" id="KW-1185">Reference proteome</keyword>
<evidence type="ECO:0000313" key="4">
    <source>
        <dbReference type="Proteomes" id="UP000244892"/>
    </source>
</evidence>
<name>A0A2U8FQZ9_9BURK</name>
<dbReference type="InterPro" id="IPR043129">
    <property type="entry name" value="ATPase_NBD"/>
</dbReference>
<dbReference type="InterPro" id="IPR049067">
    <property type="entry name" value="MreB-like_C"/>
</dbReference>
<dbReference type="EMBL" id="CP029210">
    <property type="protein sequence ID" value="AWI53501.1"/>
    <property type="molecule type" value="Genomic_DNA"/>
</dbReference>
<dbReference type="Pfam" id="PF17989">
    <property type="entry name" value="ALP_N"/>
    <property type="match status" value="1"/>
</dbReference>
<sequence length="347" mass="37672">MDLIVRAVDVGSGNTKYVVGTEGTEIRCASFPSIAYPSASETQAWSASERRKTVSIPIGHLFYEVGPDVHLVADSVRATQLHDEYTDTPEYMALLRGALHLMKQSRIDLLVVGLPVALLHLKKAALEKAMTGTHEVGGGKTVTVVKALAVAQPQGALAHYASVHKKMATIGNEQSLIIDPGSRTFDWLVARGMRQVQKQSHSFNRGMSDVLRLIAAEISKDIGSPYRDLDAIDLALRTGKQPVIFQKSYDITRFMPMAEAVAQQAVSAMKQYIESPHSLQNIILVGGGAFLFKKAVKAAFPNHKIHEVKEPMFANVRGFQLAGQNYARTVMAAPRADQGATPSGSKP</sequence>
<reference evidence="3 4" key="1">
    <citation type="submission" date="2018-05" db="EMBL/GenBank/DDBJ databases">
        <title>complete genome sequence of Aquabacterium olei NBRC 110486.</title>
        <authorList>
            <person name="Tang B."/>
            <person name="Chang J."/>
            <person name="Zhang L."/>
            <person name="Yang H."/>
        </authorList>
    </citation>
    <scope>NUCLEOTIDE SEQUENCE [LARGE SCALE GENOMIC DNA]</scope>
    <source>
        <strain evidence="3 4">NBRC 110486</strain>
    </source>
</reference>